<keyword evidence="2" id="KW-0121">Carboxypeptidase</keyword>
<evidence type="ECO:0000313" key="8">
    <source>
        <dbReference type="EnsemblMetazoa" id="BGLB030391-PA"/>
    </source>
</evidence>
<dbReference type="Pfam" id="PF00450">
    <property type="entry name" value="Peptidase_S10"/>
    <property type="match status" value="1"/>
</dbReference>
<accession>A0A2C9LEV8</accession>
<dbReference type="Gene3D" id="3.40.50.1820">
    <property type="entry name" value="alpha/beta hydrolase"/>
    <property type="match status" value="1"/>
</dbReference>
<dbReference type="VEuPathDB" id="VectorBase:BGLB030391"/>
<feature type="chain" id="PRO_5012135240" description="Carboxypeptidase" evidence="7">
    <location>
        <begin position="26"/>
        <end position="449"/>
    </location>
</feature>
<dbReference type="STRING" id="6526.A0A2C9LEV8"/>
<dbReference type="SUPFAM" id="SSF53474">
    <property type="entry name" value="alpha/beta-Hydrolases"/>
    <property type="match status" value="1"/>
</dbReference>
<dbReference type="KEGG" id="bgt:106067183"/>
<evidence type="ECO:0000256" key="1">
    <source>
        <dbReference type="ARBA" id="ARBA00009431"/>
    </source>
</evidence>
<protein>
    <recommendedName>
        <fullName evidence="10">Carboxypeptidase</fullName>
    </recommendedName>
</protein>
<evidence type="ECO:0000256" key="3">
    <source>
        <dbReference type="ARBA" id="ARBA00022670"/>
    </source>
</evidence>
<evidence type="ECO:0000313" key="9">
    <source>
        <dbReference type="Proteomes" id="UP000076420"/>
    </source>
</evidence>
<feature type="signal peptide" evidence="7">
    <location>
        <begin position="1"/>
        <end position="25"/>
    </location>
</feature>
<evidence type="ECO:0000256" key="7">
    <source>
        <dbReference type="SAM" id="SignalP"/>
    </source>
</evidence>
<evidence type="ECO:0000256" key="6">
    <source>
        <dbReference type="ARBA" id="ARBA00023180"/>
    </source>
</evidence>
<dbReference type="InterPro" id="IPR001563">
    <property type="entry name" value="Peptidase_S10"/>
</dbReference>
<dbReference type="InterPro" id="IPR029058">
    <property type="entry name" value="AB_hydrolase_fold"/>
</dbReference>
<evidence type="ECO:0000256" key="4">
    <source>
        <dbReference type="ARBA" id="ARBA00022729"/>
    </source>
</evidence>
<dbReference type="PANTHER" id="PTHR11802">
    <property type="entry name" value="SERINE PROTEASE FAMILY S10 SERINE CARBOXYPEPTIDASE"/>
    <property type="match status" value="1"/>
</dbReference>
<evidence type="ECO:0000256" key="5">
    <source>
        <dbReference type="ARBA" id="ARBA00022801"/>
    </source>
</evidence>
<keyword evidence="3" id="KW-0645">Protease</keyword>
<evidence type="ECO:0000256" key="2">
    <source>
        <dbReference type="ARBA" id="ARBA00022645"/>
    </source>
</evidence>
<keyword evidence="6" id="KW-0325">Glycoprotein</keyword>
<evidence type="ECO:0008006" key="10">
    <source>
        <dbReference type="Google" id="ProtNLM"/>
    </source>
</evidence>
<reference evidence="8" key="1">
    <citation type="submission" date="2020-05" db="UniProtKB">
        <authorList>
            <consortium name="EnsemblMetazoa"/>
        </authorList>
    </citation>
    <scope>IDENTIFICATION</scope>
    <source>
        <strain evidence="8">BB02</strain>
    </source>
</reference>
<comment type="similarity">
    <text evidence="1">Belongs to the peptidase S10 family.</text>
</comment>
<dbReference type="GO" id="GO:0004185">
    <property type="term" value="F:serine-type carboxypeptidase activity"/>
    <property type="evidence" value="ECO:0007669"/>
    <property type="project" value="InterPro"/>
</dbReference>
<organism evidence="8 9">
    <name type="scientific">Biomphalaria glabrata</name>
    <name type="common">Bloodfluke planorb</name>
    <name type="synonym">Freshwater snail</name>
    <dbReference type="NCBI Taxonomy" id="6526"/>
    <lineage>
        <taxon>Eukaryota</taxon>
        <taxon>Metazoa</taxon>
        <taxon>Spiralia</taxon>
        <taxon>Lophotrochozoa</taxon>
        <taxon>Mollusca</taxon>
        <taxon>Gastropoda</taxon>
        <taxon>Heterobranchia</taxon>
        <taxon>Euthyneura</taxon>
        <taxon>Panpulmonata</taxon>
        <taxon>Hygrophila</taxon>
        <taxon>Lymnaeoidea</taxon>
        <taxon>Planorbidae</taxon>
        <taxon>Biomphalaria</taxon>
    </lineage>
</organism>
<name>A0A2C9LEV8_BIOGL</name>
<proteinExistence type="inferred from homology"/>
<dbReference type="VEuPathDB" id="VectorBase:BGLAX_038557"/>
<dbReference type="Proteomes" id="UP000076420">
    <property type="component" value="Unassembled WGS sequence"/>
</dbReference>
<keyword evidence="5" id="KW-0378">Hydrolase</keyword>
<dbReference type="OrthoDB" id="443318at2759"/>
<keyword evidence="4 7" id="KW-0732">Signal</keyword>
<sequence>MKMKTSLSQDSILLILILNVFKVVSNQPLHLSPYLEQGNIETARRDSLVNDPTGVIPTSYSGLFTVDEVLKNHLWFWFIPAINSDPKAPLVIWLTSGPGCSTMLNMFYGNGPLKLTKNSNGNDSYERRVNSWAQTFSMLYIDNIVYTGYSYSDSGNKGIKTTKDYYTQDLYSFVQQFYKMFSEMKEKDLYVGGVGSAFKYAESLAYKIHEDLQAKRDNILLKGIYAGSPLLDGRTQLRHIYEPFYSLGFISYKQMINYTQEDEMLNNLNEKKHYLNLESVIYKMSNLNLENINTFTLSPDTEINNVMSTDAIKSLLHVGNNTFELCNLEIYTQSADDVYQPFQTTELVTLLENYKVLLFTAVFDGIISSPGLEAVLMDMPWSMQSAYNDSVRKVWREDNVVKGFYTYVGNLCRVVIHNAGMHITNDQLNVTVQMMEDFWHYGCISNTPQ</sequence>
<dbReference type="AlphaFoldDB" id="A0A2C9LEV8"/>
<dbReference type="EnsemblMetazoa" id="BGLB030391-RA">
    <property type="protein sequence ID" value="BGLB030391-PA"/>
    <property type="gene ID" value="BGLB030391"/>
</dbReference>
<dbReference type="GO" id="GO:0006508">
    <property type="term" value="P:proteolysis"/>
    <property type="evidence" value="ECO:0007669"/>
    <property type="project" value="UniProtKB-KW"/>
</dbReference>
<gene>
    <name evidence="8" type="primary">106067183</name>
</gene>
<dbReference type="PANTHER" id="PTHR11802:SF472">
    <property type="entry name" value="SERINE CARBOXYPEPTIDASE CPVL-RELATED"/>
    <property type="match status" value="1"/>
</dbReference>